<proteinExistence type="predicted"/>
<evidence type="ECO:0000313" key="4">
    <source>
        <dbReference type="EMBL" id="OEF96697.1"/>
    </source>
</evidence>
<organism evidence="4 5">
    <name type="scientific">Desulfuribacillus alkaliarsenatis</name>
    <dbReference type="NCBI Taxonomy" id="766136"/>
    <lineage>
        <taxon>Bacteria</taxon>
        <taxon>Bacillati</taxon>
        <taxon>Bacillota</taxon>
        <taxon>Desulfuribacillia</taxon>
        <taxon>Desulfuribacillales</taxon>
        <taxon>Desulfuribacillaceae</taxon>
        <taxon>Desulfuribacillus</taxon>
    </lineage>
</organism>
<reference evidence="4 5" key="1">
    <citation type="submission" date="2016-09" db="EMBL/GenBank/DDBJ databases">
        <title>Draft genome sequence for the type strain of Desulfuribacillus alkaliarsenatis AHT28, an obligately anaerobic, sulfidogenic bacterium isolated from Russian soda lake sediments.</title>
        <authorList>
            <person name="Abin C.A."/>
            <person name="Hollibaugh J.T."/>
        </authorList>
    </citation>
    <scope>NUCLEOTIDE SEQUENCE [LARGE SCALE GENOMIC DNA]</scope>
    <source>
        <strain evidence="4 5">AHT28</strain>
    </source>
</reference>
<keyword evidence="5" id="KW-1185">Reference proteome</keyword>
<evidence type="ECO:0000259" key="3">
    <source>
        <dbReference type="Pfam" id="PF03358"/>
    </source>
</evidence>
<dbReference type="AlphaFoldDB" id="A0A1E5G1B4"/>
<dbReference type="SUPFAM" id="SSF52218">
    <property type="entry name" value="Flavoproteins"/>
    <property type="match status" value="1"/>
</dbReference>
<dbReference type="Gene3D" id="3.40.50.360">
    <property type="match status" value="1"/>
</dbReference>
<evidence type="ECO:0000313" key="5">
    <source>
        <dbReference type="Proteomes" id="UP000094296"/>
    </source>
</evidence>
<keyword evidence="1" id="KW-0285">Flavoprotein</keyword>
<dbReference type="PANTHER" id="PTHR43278">
    <property type="entry name" value="NAD(P)H-DEPENDENT FMN-CONTAINING OXIDOREDUCTASE YWQN-RELATED"/>
    <property type="match status" value="1"/>
</dbReference>
<evidence type="ECO:0000256" key="2">
    <source>
        <dbReference type="ARBA" id="ARBA00022643"/>
    </source>
</evidence>
<evidence type="ECO:0000256" key="1">
    <source>
        <dbReference type="ARBA" id="ARBA00022630"/>
    </source>
</evidence>
<dbReference type="OrthoDB" id="9805976at2"/>
<dbReference type="InterPro" id="IPR051796">
    <property type="entry name" value="ISF_SsuE-like"/>
</dbReference>
<feature type="domain" description="NADPH-dependent FMN reductase-like" evidence="3">
    <location>
        <begin position="16"/>
        <end position="125"/>
    </location>
</feature>
<dbReference type="GO" id="GO:0016491">
    <property type="term" value="F:oxidoreductase activity"/>
    <property type="evidence" value="ECO:0007669"/>
    <property type="project" value="InterPro"/>
</dbReference>
<keyword evidence="2" id="KW-0288">FMN</keyword>
<dbReference type="RefSeq" id="WP_069643280.1">
    <property type="nucleotide sequence ID" value="NZ_MIJE01000030.1"/>
</dbReference>
<name>A0A1E5G1B4_9FIRM</name>
<accession>A0A1E5G1B4</accession>
<dbReference type="Proteomes" id="UP000094296">
    <property type="component" value="Unassembled WGS sequence"/>
</dbReference>
<comment type="caution">
    <text evidence="4">The sequence shown here is derived from an EMBL/GenBank/DDBJ whole genome shotgun (WGS) entry which is preliminary data.</text>
</comment>
<dbReference type="STRING" id="766136.BHF68_06375"/>
<dbReference type="PANTHER" id="PTHR43278:SF2">
    <property type="entry name" value="IRON-SULFUR FLAVOPROTEIN"/>
    <property type="match status" value="1"/>
</dbReference>
<protein>
    <recommendedName>
        <fullName evidence="3">NADPH-dependent FMN reductase-like domain-containing protein</fullName>
    </recommendedName>
</protein>
<gene>
    <name evidence="4" type="ORF">BHF68_06375</name>
</gene>
<dbReference type="InterPro" id="IPR029039">
    <property type="entry name" value="Flavoprotein-like_sf"/>
</dbReference>
<dbReference type="EMBL" id="MIJE01000030">
    <property type="protein sequence ID" value="OEF96697.1"/>
    <property type="molecule type" value="Genomic_DNA"/>
</dbReference>
<dbReference type="InterPro" id="IPR005025">
    <property type="entry name" value="FMN_Rdtase-like_dom"/>
</dbReference>
<dbReference type="Pfam" id="PF03358">
    <property type="entry name" value="FMN_red"/>
    <property type="match status" value="1"/>
</dbReference>
<sequence>MRAIILNSLDNENEYAQIHEMLLEELKKSAIIIDTMNLLEIDIEGCRNCYHCWTKTPGKCVINDQGNSLTSDIIQADALVILTPTDGEQLSPLVMSTLQRTIPNLAPNIKNQTNKYPVLIGVGVTKKEFKQDDENKIAIEELFDRTIKRIGINFHCKRTVSEIIYIDEPLPEQQQLVEEAIAIAMKDY</sequence>